<name>A0A4Y7KGU8_PAPSO</name>
<accession>A0A4Y7KGU8</accession>
<evidence type="ECO:0000313" key="1">
    <source>
        <dbReference type="EMBL" id="RZC71179.1"/>
    </source>
</evidence>
<evidence type="ECO:0000313" key="2">
    <source>
        <dbReference type="Proteomes" id="UP000316621"/>
    </source>
</evidence>
<proteinExistence type="predicted"/>
<organism evidence="1 2">
    <name type="scientific">Papaver somniferum</name>
    <name type="common">Opium poppy</name>
    <dbReference type="NCBI Taxonomy" id="3469"/>
    <lineage>
        <taxon>Eukaryota</taxon>
        <taxon>Viridiplantae</taxon>
        <taxon>Streptophyta</taxon>
        <taxon>Embryophyta</taxon>
        <taxon>Tracheophyta</taxon>
        <taxon>Spermatophyta</taxon>
        <taxon>Magnoliopsida</taxon>
        <taxon>Ranunculales</taxon>
        <taxon>Papaveraceae</taxon>
        <taxon>Papaveroideae</taxon>
        <taxon>Papaver</taxon>
    </lineage>
</organism>
<reference evidence="1 2" key="1">
    <citation type="journal article" date="2018" name="Science">
        <title>The opium poppy genome and morphinan production.</title>
        <authorList>
            <person name="Guo L."/>
            <person name="Winzer T."/>
            <person name="Yang X."/>
            <person name="Li Y."/>
            <person name="Ning Z."/>
            <person name="He Z."/>
            <person name="Teodor R."/>
            <person name="Lu Y."/>
            <person name="Bowser T.A."/>
            <person name="Graham I.A."/>
            <person name="Ye K."/>
        </authorList>
    </citation>
    <scope>NUCLEOTIDE SEQUENCE [LARGE SCALE GENOMIC DNA]</scope>
    <source>
        <strain evidence="2">cv. HN1</strain>
        <tissue evidence="1">Leaves</tissue>
    </source>
</reference>
<dbReference type="AlphaFoldDB" id="A0A4Y7KGU8"/>
<gene>
    <name evidence="1" type="ORF">C5167_034363</name>
</gene>
<dbReference type="EMBL" id="CM010721">
    <property type="protein sequence ID" value="RZC71179.1"/>
    <property type="molecule type" value="Genomic_DNA"/>
</dbReference>
<dbReference type="Proteomes" id="UP000316621">
    <property type="component" value="Chromosome 7"/>
</dbReference>
<sequence>MDQSRCLEAKLVEVSKLRKTLGMSMELEASKSAP</sequence>
<protein>
    <submittedName>
        <fullName evidence="1">Uncharacterized protein</fullName>
    </submittedName>
</protein>
<keyword evidence="2" id="KW-1185">Reference proteome</keyword>
<dbReference type="Gramene" id="RZC71179">
    <property type="protein sequence ID" value="RZC71179"/>
    <property type="gene ID" value="C5167_034363"/>
</dbReference>